<evidence type="ECO:0000313" key="2">
    <source>
        <dbReference type="EMBL" id="CAE8711083.1"/>
    </source>
</evidence>
<feature type="non-terminal residue" evidence="2">
    <location>
        <position position="1"/>
    </location>
</feature>
<feature type="region of interest" description="Disordered" evidence="1">
    <location>
        <begin position="481"/>
        <end position="522"/>
    </location>
</feature>
<reference evidence="2" key="1">
    <citation type="submission" date="2021-02" db="EMBL/GenBank/DDBJ databases">
        <authorList>
            <person name="Dougan E. K."/>
            <person name="Rhodes N."/>
            <person name="Thang M."/>
            <person name="Chan C."/>
        </authorList>
    </citation>
    <scope>NUCLEOTIDE SEQUENCE</scope>
</reference>
<feature type="compositionally biased region" description="Low complexity" evidence="1">
    <location>
        <begin position="505"/>
        <end position="514"/>
    </location>
</feature>
<comment type="caution">
    <text evidence="2">The sequence shown here is derived from an EMBL/GenBank/DDBJ whole genome shotgun (WGS) entry which is preliminary data.</text>
</comment>
<organism evidence="2 3">
    <name type="scientific">Polarella glacialis</name>
    <name type="common">Dinoflagellate</name>
    <dbReference type="NCBI Taxonomy" id="89957"/>
    <lineage>
        <taxon>Eukaryota</taxon>
        <taxon>Sar</taxon>
        <taxon>Alveolata</taxon>
        <taxon>Dinophyceae</taxon>
        <taxon>Suessiales</taxon>
        <taxon>Suessiaceae</taxon>
        <taxon>Polarella</taxon>
    </lineage>
</organism>
<accession>A0A813KM83</accession>
<name>A0A813KM83_POLGL</name>
<dbReference type="AlphaFoldDB" id="A0A813KM83"/>
<sequence length="535" mass="57488">LGWAMDEAMLSDKERLMIESVGWPTEILEDPRRQPRMVRSPEAFANEVLLGDHLDDIVIFPGGLGKIGLGEADVLPHWLISALDSPAARTSVLGFLRGLGPEELAAHKAALEFPDERGVQREALPRPYPFCLWEGPSSEVSAVGPGAAGALPEAWRDLRQRLAAAESLLARGELDESRLYACEMRRLREREANPGAAASLHGEELKTKSLSLRHVRDWLGELSCWSLYWNCYDDGIFVGGRGSGKGLHVDQVLWSNVGKQWRGHKLLVVWPSGSESARLVAEMGDAHFRPPLGQQQLAALRCASKVALLRPGDLFLCSGGVAHATISASEELTVTGYESLVTLHPRHVAQLLQTGATCGPSALDRGVMEPEELRELRGSVALRLQALLREVAPSRKPESAADGGLRSAVSETQLRSQLAEAARLVAFDPSYAVQIGGAGVCRLLAAADYILPRSRVEVKRPHNVLQVQLECSQADGQRDAKRACPQIKSETSSQLAAAGSGGHGSQQTGPDTTGSSGGSSTGRSMALFSLGWLVG</sequence>
<evidence type="ECO:0000313" key="3">
    <source>
        <dbReference type="Proteomes" id="UP000626109"/>
    </source>
</evidence>
<evidence type="ECO:0000256" key="1">
    <source>
        <dbReference type="SAM" id="MobiDB-lite"/>
    </source>
</evidence>
<gene>
    <name evidence="2" type="ORF">PGLA2088_LOCUS36301</name>
</gene>
<protein>
    <submittedName>
        <fullName evidence="2">Uncharacterized protein</fullName>
    </submittedName>
</protein>
<proteinExistence type="predicted"/>
<dbReference type="Proteomes" id="UP000626109">
    <property type="component" value="Unassembled WGS sequence"/>
</dbReference>
<dbReference type="EMBL" id="CAJNNW010032106">
    <property type="protein sequence ID" value="CAE8711083.1"/>
    <property type="molecule type" value="Genomic_DNA"/>
</dbReference>